<dbReference type="AlphaFoldDB" id="A0A382PKA3"/>
<dbReference type="PANTHER" id="PTHR19278">
    <property type="entry name" value="OROTATE PHOSPHORIBOSYLTRANSFERASE"/>
    <property type="match status" value="1"/>
</dbReference>
<comment type="pathway">
    <text evidence="1">Pyrimidine metabolism; UMP biosynthesis via de novo pathway.</text>
</comment>
<accession>A0A382PKA3</accession>
<proteinExistence type="predicted"/>
<sequence length="127" mass="13973">MNLPMVYVRSGQKGYGKERHIEGVLNEGARVVFTEDLITTGGGVLSAVTYVNQVGGEVVGVATVFEYGLPTSKEAFEKDRIDQWCLSDFPAILDVVTDRGDLTNEERDIALAWKSDPKGWGQKMGFE</sequence>
<protein>
    <recommendedName>
        <fullName evidence="4">Orotate phosphoribosyltransferase</fullName>
    </recommendedName>
</protein>
<dbReference type="EMBL" id="UINC01107168">
    <property type="protein sequence ID" value="SVC72341.1"/>
    <property type="molecule type" value="Genomic_DNA"/>
</dbReference>
<dbReference type="GO" id="GO:0004588">
    <property type="term" value="F:orotate phosphoribosyltransferase activity"/>
    <property type="evidence" value="ECO:0007669"/>
    <property type="project" value="TreeGrafter"/>
</dbReference>
<evidence type="ECO:0000256" key="1">
    <source>
        <dbReference type="ARBA" id="ARBA00004725"/>
    </source>
</evidence>
<keyword evidence="2" id="KW-0665">Pyrimidine biosynthesis</keyword>
<evidence type="ECO:0008006" key="4">
    <source>
        <dbReference type="Google" id="ProtNLM"/>
    </source>
</evidence>
<evidence type="ECO:0000313" key="3">
    <source>
        <dbReference type="EMBL" id="SVC72341.1"/>
    </source>
</evidence>
<reference evidence="3" key="1">
    <citation type="submission" date="2018-05" db="EMBL/GenBank/DDBJ databases">
        <authorList>
            <person name="Lanie J.A."/>
            <person name="Ng W.-L."/>
            <person name="Kazmierczak K.M."/>
            <person name="Andrzejewski T.M."/>
            <person name="Davidsen T.M."/>
            <person name="Wayne K.J."/>
            <person name="Tettelin H."/>
            <person name="Glass J.I."/>
            <person name="Rusch D."/>
            <person name="Podicherti R."/>
            <person name="Tsui H.-C.T."/>
            <person name="Winkler M.E."/>
        </authorList>
    </citation>
    <scope>NUCLEOTIDE SEQUENCE</scope>
</reference>
<dbReference type="InterPro" id="IPR000836">
    <property type="entry name" value="PRTase_dom"/>
</dbReference>
<dbReference type="PANTHER" id="PTHR19278:SF9">
    <property type="entry name" value="URIDINE 5'-MONOPHOSPHATE SYNTHASE"/>
    <property type="match status" value="1"/>
</dbReference>
<dbReference type="GO" id="GO:0019856">
    <property type="term" value="P:pyrimidine nucleobase biosynthetic process"/>
    <property type="evidence" value="ECO:0007669"/>
    <property type="project" value="TreeGrafter"/>
</dbReference>
<organism evidence="3">
    <name type="scientific">marine metagenome</name>
    <dbReference type="NCBI Taxonomy" id="408172"/>
    <lineage>
        <taxon>unclassified sequences</taxon>
        <taxon>metagenomes</taxon>
        <taxon>ecological metagenomes</taxon>
    </lineage>
</organism>
<dbReference type="SUPFAM" id="SSF53271">
    <property type="entry name" value="PRTase-like"/>
    <property type="match status" value="1"/>
</dbReference>
<name>A0A382PKA3_9ZZZZ</name>
<dbReference type="CDD" id="cd06223">
    <property type="entry name" value="PRTases_typeI"/>
    <property type="match status" value="1"/>
</dbReference>
<evidence type="ECO:0000256" key="2">
    <source>
        <dbReference type="ARBA" id="ARBA00022975"/>
    </source>
</evidence>
<dbReference type="Gene3D" id="3.40.50.2020">
    <property type="match status" value="1"/>
</dbReference>
<dbReference type="InterPro" id="IPR029057">
    <property type="entry name" value="PRTase-like"/>
</dbReference>
<gene>
    <name evidence="3" type="ORF">METZ01_LOCUS325195</name>
</gene>
<dbReference type="GO" id="GO:0006222">
    <property type="term" value="P:UMP biosynthetic process"/>
    <property type="evidence" value="ECO:0007669"/>
    <property type="project" value="TreeGrafter"/>
</dbReference>